<dbReference type="EMBL" id="JANPWB010000003">
    <property type="protein sequence ID" value="KAJ1199569.1"/>
    <property type="molecule type" value="Genomic_DNA"/>
</dbReference>
<evidence type="ECO:0000313" key="2">
    <source>
        <dbReference type="EMBL" id="KAJ1199569.1"/>
    </source>
</evidence>
<sequence>MSCSNVKGIILGAWPSHQAWRTRSARAPRRIRLIRHHQWGPGRHIAARPAGLEPGRLRDSPGLRTGSVSWPAGRCSRARRNGRNSWSRAPELRHPGGAPACRRS</sequence>
<dbReference type="Proteomes" id="UP001066276">
    <property type="component" value="Chromosome 2_1"/>
</dbReference>
<comment type="caution">
    <text evidence="2">The sequence shown here is derived from an EMBL/GenBank/DDBJ whole genome shotgun (WGS) entry which is preliminary data.</text>
</comment>
<dbReference type="AlphaFoldDB" id="A0AAV7VHQ9"/>
<organism evidence="2 3">
    <name type="scientific">Pleurodeles waltl</name>
    <name type="common">Iberian ribbed newt</name>
    <dbReference type="NCBI Taxonomy" id="8319"/>
    <lineage>
        <taxon>Eukaryota</taxon>
        <taxon>Metazoa</taxon>
        <taxon>Chordata</taxon>
        <taxon>Craniata</taxon>
        <taxon>Vertebrata</taxon>
        <taxon>Euteleostomi</taxon>
        <taxon>Amphibia</taxon>
        <taxon>Batrachia</taxon>
        <taxon>Caudata</taxon>
        <taxon>Salamandroidea</taxon>
        <taxon>Salamandridae</taxon>
        <taxon>Pleurodelinae</taxon>
        <taxon>Pleurodeles</taxon>
    </lineage>
</organism>
<evidence type="ECO:0000313" key="3">
    <source>
        <dbReference type="Proteomes" id="UP001066276"/>
    </source>
</evidence>
<feature type="region of interest" description="Disordered" evidence="1">
    <location>
        <begin position="45"/>
        <end position="104"/>
    </location>
</feature>
<proteinExistence type="predicted"/>
<keyword evidence="3" id="KW-1185">Reference proteome</keyword>
<protein>
    <submittedName>
        <fullName evidence="2">Uncharacterized protein</fullName>
    </submittedName>
</protein>
<name>A0AAV7VHQ9_PLEWA</name>
<gene>
    <name evidence="2" type="ORF">NDU88_003403</name>
</gene>
<accession>A0AAV7VHQ9</accession>
<evidence type="ECO:0000256" key="1">
    <source>
        <dbReference type="SAM" id="MobiDB-lite"/>
    </source>
</evidence>
<reference evidence="2" key="1">
    <citation type="journal article" date="2022" name="bioRxiv">
        <title>Sequencing and chromosome-scale assembly of the giantPleurodeles waltlgenome.</title>
        <authorList>
            <person name="Brown T."/>
            <person name="Elewa A."/>
            <person name="Iarovenko S."/>
            <person name="Subramanian E."/>
            <person name="Araus A.J."/>
            <person name="Petzold A."/>
            <person name="Susuki M."/>
            <person name="Suzuki K.-i.T."/>
            <person name="Hayashi T."/>
            <person name="Toyoda A."/>
            <person name="Oliveira C."/>
            <person name="Osipova E."/>
            <person name="Leigh N.D."/>
            <person name="Simon A."/>
            <person name="Yun M.H."/>
        </authorList>
    </citation>
    <scope>NUCLEOTIDE SEQUENCE</scope>
    <source>
        <strain evidence="2">20211129_DDA</strain>
        <tissue evidence="2">Liver</tissue>
    </source>
</reference>